<protein>
    <submittedName>
        <fullName evidence="1">Uncharacterized protein</fullName>
    </submittedName>
</protein>
<dbReference type="AlphaFoldDB" id="A0A3E5B4H9"/>
<proteinExistence type="predicted"/>
<organism evidence="1 2">
    <name type="scientific">Bacteroides oleiciplenus</name>
    <dbReference type="NCBI Taxonomy" id="626931"/>
    <lineage>
        <taxon>Bacteria</taxon>
        <taxon>Pseudomonadati</taxon>
        <taxon>Bacteroidota</taxon>
        <taxon>Bacteroidia</taxon>
        <taxon>Bacteroidales</taxon>
        <taxon>Bacteroidaceae</taxon>
        <taxon>Bacteroides</taxon>
    </lineage>
</organism>
<dbReference type="RefSeq" id="WP_117725144.1">
    <property type="nucleotide sequence ID" value="NZ_QSUL01000014.1"/>
</dbReference>
<reference evidence="1 2" key="1">
    <citation type="submission" date="2018-08" db="EMBL/GenBank/DDBJ databases">
        <title>A genome reference for cultivated species of the human gut microbiota.</title>
        <authorList>
            <person name="Zou Y."/>
            <person name="Xue W."/>
            <person name="Luo G."/>
        </authorList>
    </citation>
    <scope>NUCLEOTIDE SEQUENCE [LARGE SCALE GENOMIC DNA]</scope>
    <source>
        <strain evidence="1 2">OM05-15BH</strain>
    </source>
</reference>
<accession>A0A3E5B4H9</accession>
<gene>
    <name evidence="1" type="ORF">DXB65_18540</name>
</gene>
<comment type="caution">
    <text evidence="1">The sequence shown here is derived from an EMBL/GenBank/DDBJ whole genome shotgun (WGS) entry which is preliminary data.</text>
</comment>
<evidence type="ECO:0000313" key="2">
    <source>
        <dbReference type="Proteomes" id="UP000260983"/>
    </source>
</evidence>
<dbReference type="Proteomes" id="UP000260983">
    <property type="component" value="Unassembled WGS sequence"/>
</dbReference>
<sequence length="131" mass="15465">MIKQDYLIRMIQEIVSLIVNALLRKKKYRWSEWVEYDDLTRQILGFPSDQLLSMNTEELIDRYKGDPNEMGKTELAAMTMLKISDEMGDDDLLRKSKLRQDGLDLLRYVQENSNSFSIQRVQLIDMLEANE</sequence>
<dbReference type="EMBL" id="QSUL01000014">
    <property type="protein sequence ID" value="RGN32295.1"/>
    <property type="molecule type" value="Genomic_DNA"/>
</dbReference>
<evidence type="ECO:0000313" key="1">
    <source>
        <dbReference type="EMBL" id="RGN32295.1"/>
    </source>
</evidence>
<name>A0A3E5B4H9_9BACE</name>